<evidence type="ECO:0000313" key="4">
    <source>
        <dbReference type="Proteomes" id="UP000661077"/>
    </source>
</evidence>
<accession>A0ABS1WZ60</accession>
<comment type="caution">
    <text evidence="3">The sequence shown here is derived from an EMBL/GenBank/DDBJ whole genome shotgun (WGS) entry which is preliminary data.</text>
</comment>
<dbReference type="SUPFAM" id="SSF48452">
    <property type="entry name" value="TPR-like"/>
    <property type="match status" value="2"/>
</dbReference>
<dbReference type="RefSeq" id="WP_203168377.1">
    <property type="nucleotide sequence ID" value="NZ_JAEVLS010000003.1"/>
</dbReference>
<dbReference type="Pfam" id="PF13432">
    <property type="entry name" value="TPR_16"/>
    <property type="match status" value="1"/>
</dbReference>
<keyword evidence="2" id="KW-0732">Signal</keyword>
<feature type="signal peptide" evidence="2">
    <location>
        <begin position="1"/>
        <end position="29"/>
    </location>
</feature>
<dbReference type="Proteomes" id="UP000661077">
    <property type="component" value="Unassembled WGS sequence"/>
</dbReference>
<keyword evidence="4" id="KW-1185">Reference proteome</keyword>
<dbReference type="PANTHER" id="PTHR45588">
    <property type="entry name" value="TPR DOMAIN-CONTAINING PROTEIN"/>
    <property type="match status" value="1"/>
</dbReference>
<evidence type="ECO:0000313" key="3">
    <source>
        <dbReference type="EMBL" id="MBM0106267.1"/>
    </source>
</evidence>
<dbReference type="InterPro" id="IPR019734">
    <property type="entry name" value="TPR_rpt"/>
</dbReference>
<protein>
    <submittedName>
        <fullName evidence="3">Tetratricopeptide repeat protein</fullName>
    </submittedName>
</protein>
<dbReference type="PROSITE" id="PS50005">
    <property type="entry name" value="TPR"/>
    <property type="match status" value="1"/>
</dbReference>
<dbReference type="Gene3D" id="1.25.40.10">
    <property type="entry name" value="Tetratricopeptide repeat domain"/>
    <property type="match status" value="3"/>
</dbReference>
<evidence type="ECO:0000256" key="1">
    <source>
        <dbReference type="PROSITE-ProRule" id="PRU00339"/>
    </source>
</evidence>
<dbReference type="SMART" id="SM00028">
    <property type="entry name" value="TPR"/>
    <property type="match status" value="4"/>
</dbReference>
<dbReference type="EMBL" id="JAEVLS010000003">
    <property type="protein sequence ID" value="MBM0106267.1"/>
    <property type="molecule type" value="Genomic_DNA"/>
</dbReference>
<sequence length="548" mass="61006">MSSVRQDLAVPLLGTMMVAWAMQASPALAAEHEQHALGKVEFPISCSPPAQAQFNQAMALLHHMTYPQAREAFERTIEIEPACAMAHWGVAMTLFQPLWPTRPNAAALARGWEEVRKAKALQASGRERRFIAAAEAFFTEPDSHEYWVRIHRWAVASRQAYEVLPGDDEAALFYALSHLATAPPTASSREHADQAAEILLKVYEKQPDHPGAMHYLVHANDVPGRERELLEVTRKYDAIAPNNPHALHMPTHIYTRLGDWSRVIKGNLRAADASLLHPAGERGELVWDEFAHAIEYLMYAYLQQGADTHAAEQLSRLQSTQRMEPTFKTAFHLASTQARYALERRAWNEAMKIQPRTPAWLDWDRYMWAEAIAQFARGLGAARLGNKQEAARAIQRLAELEGVARRAGEDLFARSIKVLHLELTAWSTHAHGQSARSVEIMREAAELERATPKHAVTPGPTLPALEQLGDLLSEQNKPAEALSAYQSSLKSFPRRFNSLLGAAEAARKSGDSTQARAFYAELLDVAAPDSSRPQVKEARRYVAAGSLP</sequence>
<reference evidence="3 4" key="1">
    <citation type="journal article" date="2021" name="Int. J. Syst. Evol. Microbiol.">
        <title>Steroidobacter gossypii sp. nov., isolated from soil of cotton cropping field.</title>
        <authorList>
            <person name="Huang R."/>
            <person name="Yang S."/>
            <person name="Zhen C."/>
            <person name="Liu W."/>
        </authorList>
    </citation>
    <scope>NUCLEOTIDE SEQUENCE [LARGE SCALE GENOMIC DNA]</scope>
    <source>
        <strain evidence="3 4">S1-65</strain>
    </source>
</reference>
<feature type="chain" id="PRO_5045322941" evidence="2">
    <location>
        <begin position="30"/>
        <end position="548"/>
    </location>
</feature>
<evidence type="ECO:0000256" key="2">
    <source>
        <dbReference type="SAM" id="SignalP"/>
    </source>
</evidence>
<proteinExistence type="predicted"/>
<dbReference type="PANTHER" id="PTHR45588:SF1">
    <property type="entry name" value="WW DOMAIN-CONTAINING PROTEIN"/>
    <property type="match status" value="1"/>
</dbReference>
<organism evidence="3 4">
    <name type="scientific">Steroidobacter gossypii</name>
    <dbReference type="NCBI Taxonomy" id="2805490"/>
    <lineage>
        <taxon>Bacteria</taxon>
        <taxon>Pseudomonadati</taxon>
        <taxon>Pseudomonadota</taxon>
        <taxon>Gammaproteobacteria</taxon>
        <taxon>Steroidobacterales</taxon>
        <taxon>Steroidobacteraceae</taxon>
        <taxon>Steroidobacter</taxon>
    </lineage>
</organism>
<gene>
    <name evidence="3" type="ORF">JM946_16155</name>
</gene>
<name>A0ABS1WZ60_9GAMM</name>
<keyword evidence="1" id="KW-0802">TPR repeat</keyword>
<dbReference type="InterPro" id="IPR011990">
    <property type="entry name" value="TPR-like_helical_dom_sf"/>
</dbReference>
<feature type="repeat" description="TPR" evidence="1">
    <location>
        <begin position="50"/>
        <end position="83"/>
    </location>
</feature>